<keyword evidence="3" id="KW-1185">Reference proteome</keyword>
<feature type="region of interest" description="Disordered" evidence="1">
    <location>
        <begin position="524"/>
        <end position="547"/>
    </location>
</feature>
<feature type="compositionally biased region" description="Basic and acidic residues" evidence="1">
    <location>
        <begin position="82"/>
        <end position="95"/>
    </location>
</feature>
<feature type="region of interest" description="Disordered" evidence="1">
    <location>
        <begin position="336"/>
        <end position="477"/>
    </location>
</feature>
<name>A0ABR3A2L5_9AGAR</name>
<feature type="compositionally biased region" description="Acidic residues" evidence="1">
    <location>
        <begin position="273"/>
        <end position="283"/>
    </location>
</feature>
<sequence length="684" mass="74737">MSTPALKEIKEEERLNLLQHQEAKLSKKIAALSKDAKFPGETLRSLQEELQSVQSDISSLDPAFRDAQATYRQACEKFNRAKWTQEKSKKVEDAATSRSTTSTVGGNSPHKLLQSTDLTDKDFGEVPDGDLKAGPSKRRPAPHRQGRKKARVEVDMQEAVNKPKASPQKRKEVPPVGTGTKRPTRPSARLLPTGGKMADKVLTVQQTSAKVTPTDEGHAPTSTTAALSDVGSGDELVVLPKGTSLQEFLDSRGPSGEKPEVGSTEKGTVPEPVSDEPTMEEGESAAVEKKTTEQSWNVDEGESGPRANNVVSEKKGGLDKGTAGCMADIVEPVNGTAEWSNLRESASEEASMQSGGSTEYPMTRERHTDGDMDQGEQSDNKLPTVPMDDNEVSSQQSVMSGKTKSPTDNQPVASGSPSLPARGPKHTRDEPDVALSKLDESDDSDDDKKESGGGTGKGKARGTKAPKNGGDHGYFRDEIMENGRGYRDNRTILEAAGSIKLSFPPPVKLHLWYIFDGMNPDDGSPRLTGVPFPPSEPKKNNDNKAFQKERDSSALLDRYDIPILKGVEICHCGCTLEDALWGLYIWKTGKITSGDDWDNYRKDWIDPRQRKFIIKRMKKGGVKLENLWEYRLEERGPLHVYVEVPEVERLRGQIGVLNGMLAELEAKPSKPSAVAQAPRSEPVH</sequence>
<protein>
    <submittedName>
        <fullName evidence="2">Uncharacterized protein</fullName>
    </submittedName>
</protein>
<gene>
    <name evidence="2" type="ORF">AAF712_005676</name>
</gene>
<organism evidence="2 3">
    <name type="scientific">Marasmius tenuissimus</name>
    <dbReference type="NCBI Taxonomy" id="585030"/>
    <lineage>
        <taxon>Eukaryota</taxon>
        <taxon>Fungi</taxon>
        <taxon>Dikarya</taxon>
        <taxon>Basidiomycota</taxon>
        <taxon>Agaricomycotina</taxon>
        <taxon>Agaricomycetes</taxon>
        <taxon>Agaricomycetidae</taxon>
        <taxon>Agaricales</taxon>
        <taxon>Marasmiineae</taxon>
        <taxon>Marasmiaceae</taxon>
        <taxon>Marasmius</taxon>
    </lineage>
</organism>
<feature type="compositionally biased region" description="Basic residues" evidence="1">
    <location>
        <begin position="135"/>
        <end position="150"/>
    </location>
</feature>
<accession>A0ABR3A2L5</accession>
<feature type="region of interest" description="Disordered" evidence="1">
    <location>
        <begin position="82"/>
        <end position="323"/>
    </location>
</feature>
<proteinExistence type="predicted"/>
<dbReference type="Proteomes" id="UP001437256">
    <property type="component" value="Unassembled WGS sequence"/>
</dbReference>
<comment type="caution">
    <text evidence="2">The sequence shown here is derived from an EMBL/GenBank/DDBJ whole genome shotgun (WGS) entry which is preliminary data.</text>
</comment>
<feature type="compositionally biased region" description="Basic and acidic residues" evidence="1">
    <location>
        <begin position="536"/>
        <end position="547"/>
    </location>
</feature>
<reference evidence="2 3" key="1">
    <citation type="submission" date="2024-05" db="EMBL/GenBank/DDBJ databases">
        <title>A draft genome resource for the thread blight pathogen Marasmius tenuissimus strain MS-2.</title>
        <authorList>
            <person name="Yulfo-Soto G.E."/>
            <person name="Baruah I.K."/>
            <person name="Amoako-Attah I."/>
            <person name="Bukari Y."/>
            <person name="Meinhardt L.W."/>
            <person name="Bailey B.A."/>
            <person name="Cohen S.P."/>
        </authorList>
    </citation>
    <scope>NUCLEOTIDE SEQUENCE [LARGE SCALE GENOMIC DNA]</scope>
    <source>
        <strain evidence="2 3">MS-2</strain>
    </source>
</reference>
<feature type="compositionally biased region" description="Polar residues" evidence="1">
    <location>
        <begin position="392"/>
        <end position="417"/>
    </location>
</feature>
<dbReference type="EMBL" id="JBBXMP010000027">
    <property type="protein sequence ID" value="KAL0067278.1"/>
    <property type="molecule type" value="Genomic_DNA"/>
</dbReference>
<feature type="compositionally biased region" description="Polar residues" evidence="1">
    <location>
        <begin position="96"/>
        <end position="106"/>
    </location>
</feature>
<evidence type="ECO:0000313" key="3">
    <source>
        <dbReference type="Proteomes" id="UP001437256"/>
    </source>
</evidence>
<evidence type="ECO:0000313" key="2">
    <source>
        <dbReference type="EMBL" id="KAL0067278.1"/>
    </source>
</evidence>
<feature type="compositionally biased region" description="Polar residues" evidence="1">
    <location>
        <begin position="337"/>
        <end position="357"/>
    </location>
</feature>
<evidence type="ECO:0000256" key="1">
    <source>
        <dbReference type="SAM" id="MobiDB-lite"/>
    </source>
</evidence>